<keyword evidence="3" id="KW-1185">Reference proteome</keyword>
<accession>A0AAN9G0M1</accession>
<dbReference type="GO" id="GO:0005874">
    <property type="term" value="C:microtubule"/>
    <property type="evidence" value="ECO:0007669"/>
    <property type="project" value="TreeGrafter"/>
</dbReference>
<dbReference type="PANTHER" id="PTHR23004">
    <property type="entry name" value="DOUBLECORTIN DOMAIN CONTAINING 2"/>
    <property type="match status" value="1"/>
</dbReference>
<evidence type="ECO:0000313" key="3">
    <source>
        <dbReference type="Proteomes" id="UP001374579"/>
    </source>
</evidence>
<protein>
    <recommendedName>
        <fullName evidence="1">Doublecortin domain-containing protein</fullName>
    </recommendedName>
</protein>
<dbReference type="AlphaFoldDB" id="A0AAN9G0M1"/>
<dbReference type="PROSITE" id="PS50309">
    <property type="entry name" value="DC"/>
    <property type="match status" value="1"/>
</dbReference>
<comment type="caution">
    <text evidence="2">The sequence shown here is derived from an EMBL/GenBank/DDBJ whole genome shotgun (WGS) entry which is preliminary data.</text>
</comment>
<dbReference type="GO" id="GO:0035556">
    <property type="term" value="P:intracellular signal transduction"/>
    <property type="evidence" value="ECO:0007669"/>
    <property type="project" value="InterPro"/>
</dbReference>
<dbReference type="GO" id="GO:0005815">
    <property type="term" value="C:microtubule organizing center"/>
    <property type="evidence" value="ECO:0007669"/>
    <property type="project" value="TreeGrafter"/>
</dbReference>
<gene>
    <name evidence="2" type="ORF">V1264_024893</name>
</gene>
<dbReference type="EMBL" id="JBAMIC010000804">
    <property type="protein sequence ID" value="KAK7089690.1"/>
    <property type="molecule type" value="Genomic_DNA"/>
</dbReference>
<sequence>MEQPVSQEPEPHYMQGFYRGRYNQFCVNGDYFHPSKRVLFNPRHFRDFPHYMDYLTDQLKPTFGAVRKICTPNYGRRVRSLEDLTSGGVYVAAGIEKFKPYG</sequence>
<dbReference type="Proteomes" id="UP001374579">
    <property type="component" value="Unassembled WGS sequence"/>
</dbReference>
<dbReference type="Pfam" id="PF03607">
    <property type="entry name" value="DCX"/>
    <property type="match status" value="1"/>
</dbReference>
<dbReference type="SMART" id="SM00537">
    <property type="entry name" value="DCX"/>
    <property type="match status" value="1"/>
</dbReference>
<dbReference type="InterPro" id="IPR003533">
    <property type="entry name" value="Doublecortin_dom"/>
</dbReference>
<dbReference type="Gene3D" id="3.10.20.230">
    <property type="entry name" value="Doublecortin domain"/>
    <property type="match status" value="1"/>
</dbReference>
<reference evidence="2 3" key="1">
    <citation type="submission" date="2024-02" db="EMBL/GenBank/DDBJ databases">
        <title>Chromosome-scale genome assembly of the rough periwinkle Littorina saxatilis.</title>
        <authorList>
            <person name="De Jode A."/>
            <person name="Faria R."/>
            <person name="Formenti G."/>
            <person name="Sims Y."/>
            <person name="Smith T.P."/>
            <person name="Tracey A."/>
            <person name="Wood J.M.D."/>
            <person name="Zagrodzka Z.B."/>
            <person name="Johannesson K."/>
            <person name="Butlin R.K."/>
            <person name="Leder E.H."/>
        </authorList>
    </citation>
    <scope>NUCLEOTIDE SEQUENCE [LARGE SCALE GENOMIC DNA]</scope>
    <source>
        <strain evidence="2">Snail1</strain>
        <tissue evidence="2">Muscle</tissue>
    </source>
</reference>
<dbReference type="InterPro" id="IPR036572">
    <property type="entry name" value="Doublecortin_dom_sf"/>
</dbReference>
<feature type="domain" description="Doublecortin" evidence="1">
    <location>
        <begin position="21"/>
        <end position="102"/>
    </location>
</feature>
<dbReference type="PANTHER" id="PTHR23004:SF11">
    <property type="entry name" value="PROTEIN RPI-1"/>
    <property type="match status" value="1"/>
</dbReference>
<proteinExistence type="predicted"/>
<name>A0AAN9G0M1_9CAEN</name>
<evidence type="ECO:0000313" key="2">
    <source>
        <dbReference type="EMBL" id="KAK7089690.1"/>
    </source>
</evidence>
<dbReference type="SUPFAM" id="SSF89837">
    <property type="entry name" value="Doublecortin (DC)"/>
    <property type="match status" value="1"/>
</dbReference>
<evidence type="ECO:0000259" key="1">
    <source>
        <dbReference type="PROSITE" id="PS50309"/>
    </source>
</evidence>
<organism evidence="2 3">
    <name type="scientific">Littorina saxatilis</name>
    <dbReference type="NCBI Taxonomy" id="31220"/>
    <lineage>
        <taxon>Eukaryota</taxon>
        <taxon>Metazoa</taxon>
        <taxon>Spiralia</taxon>
        <taxon>Lophotrochozoa</taxon>
        <taxon>Mollusca</taxon>
        <taxon>Gastropoda</taxon>
        <taxon>Caenogastropoda</taxon>
        <taxon>Littorinimorpha</taxon>
        <taxon>Littorinoidea</taxon>
        <taxon>Littorinidae</taxon>
        <taxon>Littorina</taxon>
    </lineage>
</organism>